<dbReference type="SMART" id="SM00490">
    <property type="entry name" value="HELICc"/>
    <property type="match status" value="1"/>
</dbReference>
<dbReference type="InterPro" id="IPR014001">
    <property type="entry name" value="Helicase_ATP-bd"/>
</dbReference>
<dbReference type="InterPro" id="IPR007502">
    <property type="entry name" value="Helicase-assoc_dom"/>
</dbReference>
<dbReference type="GO" id="GO:0004386">
    <property type="term" value="F:helicase activity"/>
    <property type="evidence" value="ECO:0007669"/>
    <property type="project" value="UniProtKB-KW"/>
</dbReference>
<sequence>MQTARTQPARTQPAPVLEISYDEALPITAWHDEIAEAIRDNPVVIVAGETGSGKTTQLPKICLELGRRSIGHTQPRRIAARTVAERVAEELKVEIGDLVGYQVRFTRRAGRDTRLKIMTDGVLLAEIAHDRDLRRYDTIIIDEAHERSLNIDFLLGYLKQLLSRRRDLKIIVTSATIDTERFAAHFADTEEHPAPIIEVSGRTYPVEVRYRPLLVDGEADQLKGITDAVAELSALGNGDILVFLSGEREIRDTAEAINGLQLRFTEVLPLYARLSAAEQHRVFQSHPGRRIVLSTNVAETSLTVPGIRYVIDAGTARISRYSARTKVQRLPIEPISQASANQRAGRCGRLAPGVAIRLYDEEDFLGRPEFTEPEILRTNLAAVILQMAAADLGDIASFPFVEAPDRTQITDGIRLLEELGALKGGSDRDHPRLSAIGRRLAAIPVDPRMGRMLLAAERQGCLREMSIIVAGLSIQDPRERPAEHREKADQLHRRFWAPMGEEESGRENAPADGDFMALLRMWEYVRDAQHRLSGNAFRRLCRDEFLHFLRIREWQDLHAQLREIGKDLGLNRNTEPAGPERIHTAALAGLLSHVGLADLRDERPRPGTPQTGGRRRRAPIREYLGSRGTRFAINPGSSLARVQPPLVMAAEIVETTRLWARTVAGIDATQVEEVGAHLLKRSYSEPHWSSRSGAVLAYEQVTLYGIPIVAGRRVGYAKINPAEARDIFIRSALVEGRWRTRHRFFARNAEVRAEAEQLEEKARRRDLTVDDEVIFDFYAARIPADVTGAVPFDNWWKHARQQTPELLDLGLDDLLVGALTGADAFPSSWLIDDHELTVRYVFDPGSDADGVSVVLPLALLNQLEPAPFSWQVPGLRRELATELIKTLPKEVRRQLVPAAEFAGRALDWLHDHPAGAHPAGGTEDLPTALGRAIRGLTGQSATGWQPADVPRHLQVRFEVTAADGAVVASGRDLAQLKDKLAGQVRESLTLAGAELARSGATGWVFGTIGDQLELDRGGRRLVGYPALVDEGTAVGLRVLETPERQDVAHVAGLRRLVLLNTPDPTRWVVGHLSNVDKLALGHSPYPGVPALLADARLASVGELIERAGGTSVRTEAAFVALCDTVRVDNAELMRSMVNLTAEILRLHQQLLAELPAVAAVDASAAADVTEQVGNLVFAGFLAATRYRHLVDLPRYLSAARQRLVGLRTAPGRERAGYQVIARCEDAYAQLCDLAPPGRLPEPVEEIGWLLEELRVSLFAQSLRTKVSVSEKRVLNAIAGARPSVA</sequence>
<keyword evidence="4" id="KW-0067">ATP-binding</keyword>
<dbReference type="CDD" id="cd18791">
    <property type="entry name" value="SF2_C_RHA"/>
    <property type="match status" value="1"/>
</dbReference>
<dbReference type="PROSITE" id="PS51194">
    <property type="entry name" value="HELICASE_CTER"/>
    <property type="match status" value="1"/>
</dbReference>
<dbReference type="NCBIfam" id="TIGR01967">
    <property type="entry name" value="DEAH_box_HrpA"/>
    <property type="match status" value="1"/>
</dbReference>
<dbReference type="InterPro" id="IPR001650">
    <property type="entry name" value="Helicase_C-like"/>
</dbReference>
<dbReference type="Gene3D" id="3.40.50.300">
    <property type="entry name" value="P-loop containing nucleotide triphosphate hydrolases"/>
    <property type="match status" value="2"/>
</dbReference>
<evidence type="ECO:0000256" key="3">
    <source>
        <dbReference type="ARBA" id="ARBA00022806"/>
    </source>
</evidence>
<dbReference type="SMART" id="SM00487">
    <property type="entry name" value="DEXDc"/>
    <property type="match status" value="1"/>
</dbReference>
<dbReference type="InterPro" id="IPR011709">
    <property type="entry name" value="DEAD-box_helicase_OB_fold"/>
</dbReference>
<keyword evidence="2" id="KW-0378">Hydrolase</keyword>
<dbReference type="NCBIfam" id="NF008348">
    <property type="entry name" value="PRK11131.1"/>
    <property type="match status" value="1"/>
</dbReference>
<protein>
    <submittedName>
        <fullName evidence="8">ATP-dependent RNA helicase HrpA</fullName>
    </submittedName>
</protein>
<organism evidence="8 9">
    <name type="scientific">Microlunatus ginsengisoli</name>
    <dbReference type="NCBI Taxonomy" id="363863"/>
    <lineage>
        <taxon>Bacteria</taxon>
        <taxon>Bacillati</taxon>
        <taxon>Actinomycetota</taxon>
        <taxon>Actinomycetes</taxon>
        <taxon>Propionibacteriales</taxon>
        <taxon>Propionibacteriaceae</taxon>
        <taxon>Microlunatus</taxon>
    </lineage>
</organism>
<dbReference type="EMBL" id="BAABAB010000007">
    <property type="protein sequence ID" value="GAA3610687.1"/>
    <property type="molecule type" value="Genomic_DNA"/>
</dbReference>
<evidence type="ECO:0000313" key="9">
    <source>
        <dbReference type="Proteomes" id="UP001501490"/>
    </source>
</evidence>
<dbReference type="PROSITE" id="PS51192">
    <property type="entry name" value="HELICASE_ATP_BIND_1"/>
    <property type="match status" value="1"/>
</dbReference>
<dbReference type="SMART" id="SM00847">
    <property type="entry name" value="HA2"/>
    <property type="match status" value="1"/>
</dbReference>
<evidence type="ECO:0000256" key="2">
    <source>
        <dbReference type="ARBA" id="ARBA00022801"/>
    </source>
</evidence>
<name>A0ABP6ZLB4_9ACTN</name>
<proteinExistence type="predicted"/>
<keyword evidence="9" id="KW-1185">Reference proteome</keyword>
<reference evidence="9" key="1">
    <citation type="journal article" date="2019" name="Int. J. Syst. Evol. Microbiol.">
        <title>The Global Catalogue of Microorganisms (GCM) 10K type strain sequencing project: providing services to taxonomists for standard genome sequencing and annotation.</title>
        <authorList>
            <consortium name="The Broad Institute Genomics Platform"/>
            <consortium name="The Broad Institute Genome Sequencing Center for Infectious Disease"/>
            <person name="Wu L."/>
            <person name="Ma J."/>
        </authorList>
    </citation>
    <scope>NUCLEOTIDE SEQUENCE [LARGE SCALE GENOMIC DNA]</scope>
    <source>
        <strain evidence="9">JCM 16929</strain>
    </source>
</reference>
<dbReference type="PANTHER" id="PTHR18934">
    <property type="entry name" value="ATP-DEPENDENT RNA HELICASE"/>
    <property type="match status" value="1"/>
</dbReference>
<dbReference type="SMART" id="SM00382">
    <property type="entry name" value="AAA"/>
    <property type="match status" value="1"/>
</dbReference>
<evidence type="ECO:0000256" key="5">
    <source>
        <dbReference type="SAM" id="Coils"/>
    </source>
</evidence>
<dbReference type="InterPro" id="IPR024590">
    <property type="entry name" value="HrpA_C"/>
</dbReference>
<feature type="coiled-coil region" evidence="5">
    <location>
        <begin position="741"/>
        <end position="768"/>
    </location>
</feature>
<feature type="domain" description="Helicase ATP-binding" evidence="6">
    <location>
        <begin position="35"/>
        <end position="195"/>
    </location>
</feature>
<dbReference type="InterPro" id="IPR011545">
    <property type="entry name" value="DEAD/DEAH_box_helicase_dom"/>
</dbReference>
<gene>
    <name evidence="8" type="primary">hrpA</name>
    <name evidence="8" type="ORF">GCM10022236_10460</name>
</gene>
<accession>A0ABP6ZLB4</accession>
<dbReference type="Pfam" id="PF07717">
    <property type="entry name" value="OB_NTP_bind"/>
    <property type="match status" value="1"/>
</dbReference>
<evidence type="ECO:0000256" key="4">
    <source>
        <dbReference type="ARBA" id="ARBA00022840"/>
    </source>
</evidence>
<dbReference type="PANTHER" id="PTHR18934:SF99">
    <property type="entry name" value="ATP-DEPENDENT RNA HELICASE DHX37-RELATED"/>
    <property type="match status" value="1"/>
</dbReference>
<dbReference type="SUPFAM" id="SSF52540">
    <property type="entry name" value="P-loop containing nucleoside triphosphate hydrolases"/>
    <property type="match status" value="1"/>
</dbReference>
<evidence type="ECO:0000259" key="6">
    <source>
        <dbReference type="PROSITE" id="PS51192"/>
    </source>
</evidence>
<keyword evidence="3 8" id="KW-0347">Helicase</keyword>
<dbReference type="InterPro" id="IPR003593">
    <property type="entry name" value="AAA+_ATPase"/>
</dbReference>
<dbReference type="Pfam" id="PF11898">
    <property type="entry name" value="DUF3418"/>
    <property type="match status" value="1"/>
</dbReference>
<dbReference type="Gene3D" id="1.20.120.1080">
    <property type="match status" value="1"/>
</dbReference>
<keyword evidence="5" id="KW-0175">Coiled coil</keyword>
<evidence type="ECO:0000313" key="8">
    <source>
        <dbReference type="EMBL" id="GAA3610687.1"/>
    </source>
</evidence>
<dbReference type="InterPro" id="IPR010222">
    <property type="entry name" value="RNA_helicase_HrpA"/>
</dbReference>
<evidence type="ECO:0000256" key="1">
    <source>
        <dbReference type="ARBA" id="ARBA00022741"/>
    </source>
</evidence>
<dbReference type="Pfam" id="PF00271">
    <property type="entry name" value="Helicase_C"/>
    <property type="match status" value="1"/>
</dbReference>
<dbReference type="InterPro" id="IPR027417">
    <property type="entry name" value="P-loop_NTPase"/>
</dbReference>
<dbReference type="RefSeq" id="WP_344802076.1">
    <property type="nucleotide sequence ID" value="NZ_BAABAB010000007.1"/>
</dbReference>
<keyword evidence="1" id="KW-0547">Nucleotide-binding</keyword>
<dbReference type="Proteomes" id="UP001501490">
    <property type="component" value="Unassembled WGS sequence"/>
</dbReference>
<dbReference type="Pfam" id="PF21010">
    <property type="entry name" value="HA2_C"/>
    <property type="match status" value="1"/>
</dbReference>
<dbReference type="Pfam" id="PF00270">
    <property type="entry name" value="DEAD"/>
    <property type="match status" value="1"/>
</dbReference>
<evidence type="ECO:0000259" key="7">
    <source>
        <dbReference type="PROSITE" id="PS51194"/>
    </source>
</evidence>
<feature type="domain" description="Helicase C-terminal" evidence="7">
    <location>
        <begin position="224"/>
        <end position="391"/>
    </location>
</feature>
<comment type="caution">
    <text evidence="8">The sequence shown here is derived from an EMBL/GenBank/DDBJ whole genome shotgun (WGS) entry which is preliminary data.</text>
</comment>